<sequence>MASSSSAKKTKRSFWGWLKGKGSRSTAISEIGANDPTSHSSSPSIAPEEDSAIPLSIQPNAASEEGLGMSAHSQLQPDVKEGLGIAGRFMQTLLKKLPDCIDGNPVKM</sequence>
<comment type="caution">
    <text evidence="2">The sequence shown here is derived from an EMBL/GenBank/DDBJ whole genome shotgun (WGS) entry which is preliminary data.</text>
</comment>
<dbReference type="AlphaFoldDB" id="A0A409XUW5"/>
<feature type="region of interest" description="Disordered" evidence="1">
    <location>
        <begin position="20"/>
        <end position="75"/>
    </location>
</feature>
<protein>
    <submittedName>
        <fullName evidence="2">Uncharacterized protein</fullName>
    </submittedName>
</protein>
<organism evidence="2 3">
    <name type="scientific">Psilocybe cyanescens</name>
    <dbReference type="NCBI Taxonomy" id="93625"/>
    <lineage>
        <taxon>Eukaryota</taxon>
        <taxon>Fungi</taxon>
        <taxon>Dikarya</taxon>
        <taxon>Basidiomycota</taxon>
        <taxon>Agaricomycotina</taxon>
        <taxon>Agaricomycetes</taxon>
        <taxon>Agaricomycetidae</taxon>
        <taxon>Agaricales</taxon>
        <taxon>Agaricineae</taxon>
        <taxon>Strophariaceae</taxon>
        <taxon>Psilocybe</taxon>
    </lineage>
</organism>
<name>A0A409XUW5_PSICY</name>
<evidence type="ECO:0000256" key="1">
    <source>
        <dbReference type="SAM" id="MobiDB-lite"/>
    </source>
</evidence>
<accession>A0A409XUW5</accession>
<keyword evidence="3" id="KW-1185">Reference proteome</keyword>
<dbReference type="Proteomes" id="UP000283269">
    <property type="component" value="Unassembled WGS sequence"/>
</dbReference>
<gene>
    <name evidence="2" type="ORF">CVT25_011431</name>
</gene>
<dbReference type="OrthoDB" id="10627346at2759"/>
<evidence type="ECO:0000313" key="3">
    <source>
        <dbReference type="Proteomes" id="UP000283269"/>
    </source>
</evidence>
<reference evidence="2 3" key="1">
    <citation type="journal article" date="2018" name="Evol. Lett.">
        <title>Horizontal gene cluster transfer increased hallucinogenic mushroom diversity.</title>
        <authorList>
            <person name="Reynolds H.T."/>
            <person name="Vijayakumar V."/>
            <person name="Gluck-Thaler E."/>
            <person name="Korotkin H.B."/>
            <person name="Matheny P.B."/>
            <person name="Slot J.C."/>
        </authorList>
    </citation>
    <scope>NUCLEOTIDE SEQUENCE [LARGE SCALE GENOMIC DNA]</scope>
    <source>
        <strain evidence="2 3">2631</strain>
    </source>
</reference>
<dbReference type="EMBL" id="NHYD01000282">
    <property type="protein sequence ID" value="PPQ94619.1"/>
    <property type="molecule type" value="Genomic_DNA"/>
</dbReference>
<dbReference type="InParanoid" id="A0A409XUW5"/>
<feature type="compositionally biased region" description="Polar residues" evidence="1">
    <location>
        <begin position="35"/>
        <end position="44"/>
    </location>
</feature>
<evidence type="ECO:0000313" key="2">
    <source>
        <dbReference type="EMBL" id="PPQ94619.1"/>
    </source>
</evidence>
<feature type="non-terminal residue" evidence="2">
    <location>
        <position position="108"/>
    </location>
</feature>
<proteinExistence type="predicted"/>